<organism evidence="3 4">
    <name type="scientific">Aquatica leii</name>
    <dbReference type="NCBI Taxonomy" id="1421715"/>
    <lineage>
        <taxon>Eukaryota</taxon>
        <taxon>Metazoa</taxon>
        <taxon>Ecdysozoa</taxon>
        <taxon>Arthropoda</taxon>
        <taxon>Hexapoda</taxon>
        <taxon>Insecta</taxon>
        <taxon>Pterygota</taxon>
        <taxon>Neoptera</taxon>
        <taxon>Endopterygota</taxon>
        <taxon>Coleoptera</taxon>
        <taxon>Polyphaga</taxon>
        <taxon>Elateriformia</taxon>
        <taxon>Elateroidea</taxon>
        <taxon>Lampyridae</taxon>
        <taxon>Luciolinae</taxon>
        <taxon>Aquatica</taxon>
    </lineage>
</organism>
<reference evidence="4" key="1">
    <citation type="submission" date="2023-01" db="EMBL/GenBank/DDBJ databases">
        <title>Key to firefly adult light organ development and bioluminescence: homeobox transcription factors regulate luciferase expression and transportation to peroxisome.</title>
        <authorList>
            <person name="Fu X."/>
        </authorList>
    </citation>
    <scope>NUCLEOTIDE SEQUENCE [LARGE SCALE GENOMIC DNA]</scope>
</reference>
<evidence type="ECO:0000256" key="1">
    <source>
        <dbReference type="SAM" id="Coils"/>
    </source>
</evidence>
<dbReference type="EMBL" id="JARPUR010000002">
    <property type="protein sequence ID" value="KAK4883300.1"/>
    <property type="molecule type" value="Genomic_DNA"/>
</dbReference>
<proteinExistence type="predicted"/>
<evidence type="ECO:0000313" key="3">
    <source>
        <dbReference type="EMBL" id="KAK4883300.1"/>
    </source>
</evidence>
<feature type="compositionally biased region" description="Polar residues" evidence="2">
    <location>
        <begin position="430"/>
        <end position="450"/>
    </location>
</feature>
<name>A0AAN7P8C7_9COLE</name>
<comment type="caution">
    <text evidence="3">The sequence shown here is derived from an EMBL/GenBank/DDBJ whole genome shotgun (WGS) entry which is preliminary data.</text>
</comment>
<gene>
    <name evidence="3" type="ORF">RN001_006619</name>
</gene>
<sequence>MLCSDPVKSSTDNEYAVLNLNINCQQHCSQPVSLLHEEDNHINLSEKLKHWAVTSGEGNYEINEQIEREKGENLNQGNDDSGMADLSGFGYDSGNTSNMGVSFNPQNWGEVMQFLIQMNNNLKLSIDEIKFEMKQSNLKLEQNTKETRELITILEDKTCHKINKLEEKIEKVEEVRMIKTERMHQNFENKQSGINTKLLNRMEKIETNASEEVTVIKNRVQNLHDVIETRVLKTGINCNSKLERPTFTGEDPVGFLKELERYLEKTCTSETDKVYSAIKSLDKDKLDYTCVDSNVTTFDEFKQWFTDTYWSVSRQNQIRKQIYSSKIYDPRNGSMGKHFDYWYRRARYLDPPIGEESLIELIFSHYPDEWWRFLVGRGAKTYAEAVEAVSRADVMRASGRIREDNYQGVTYVERTRTNNQNFRYDFRQRNGPQDSRNFRGSNNFESSQNRRTSDEHHLRPSNAGNTRVEREQSTNIVGFENNEGAHSTPVTVRQREPEKQYSLVRFCNYAYYNRILHAVLLCSKVKIDVVIIPPEPDYQIDEEEFDEDDLVTAHLPCDVLGEVKVAMEDDSDEEYNMPTNQK</sequence>
<feature type="coiled-coil region" evidence="1">
    <location>
        <begin position="137"/>
        <end position="182"/>
    </location>
</feature>
<dbReference type="Proteomes" id="UP001353858">
    <property type="component" value="Unassembled WGS sequence"/>
</dbReference>
<evidence type="ECO:0000313" key="4">
    <source>
        <dbReference type="Proteomes" id="UP001353858"/>
    </source>
</evidence>
<keyword evidence="1" id="KW-0175">Coiled coil</keyword>
<dbReference type="AlphaFoldDB" id="A0AAN7P8C7"/>
<feature type="region of interest" description="Disordered" evidence="2">
    <location>
        <begin position="425"/>
        <end position="487"/>
    </location>
</feature>
<protein>
    <submittedName>
        <fullName evidence="3">Uncharacterized protein</fullName>
    </submittedName>
</protein>
<evidence type="ECO:0000256" key="2">
    <source>
        <dbReference type="SAM" id="MobiDB-lite"/>
    </source>
</evidence>
<accession>A0AAN7P8C7</accession>
<keyword evidence="4" id="KW-1185">Reference proteome</keyword>